<evidence type="ECO:0000256" key="1">
    <source>
        <dbReference type="SAM" id="MobiDB-lite"/>
    </source>
</evidence>
<dbReference type="RefSeq" id="WP_227425410.1">
    <property type="nucleotide sequence ID" value="NZ_CP071868.1"/>
</dbReference>
<feature type="region of interest" description="Disordered" evidence="1">
    <location>
        <begin position="1"/>
        <end position="22"/>
    </location>
</feature>
<gene>
    <name evidence="2" type="ORF">J4E96_08950</name>
</gene>
<evidence type="ECO:0000313" key="3">
    <source>
        <dbReference type="Proteomes" id="UP000663937"/>
    </source>
</evidence>
<dbReference type="EMBL" id="CP071868">
    <property type="protein sequence ID" value="QTE31027.1"/>
    <property type="molecule type" value="Genomic_DNA"/>
</dbReference>
<organism evidence="2 3">
    <name type="scientific">Pengzhenrongella sicca</name>
    <dbReference type="NCBI Taxonomy" id="2819238"/>
    <lineage>
        <taxon>Bacteria</taxon>
        <taxon>Bacillati</taxon>
        <taxon>Actinomycetota</taxon>
        <taxon>Actinomycetes</taxon>
        <taxon>Micrococcales</taxon>
        <taxon>Pengzhenrongella</taxon>
    </lineage>
</organism>
<sequence length="79" mass="8606">MDAEIRRMREDTDSTAVLGNGTEVDSSYGTDYYHSVDEEYGMAMSRAIGQLLTAELERLGFDASQASFEGASSCPGAQW</sequence>
<evidence type="ECO:0000313" key="2">
    <source>
        <dbReference type="EMBL" id="QTE31027.1"/>
    </source>
</evidence>
<proteinExistence type="predicted"/>
<keyword evidence="3" id="KW-1185">Reference proteome</keyword>
<name>A0A8A4ZKH8_9MICO</name>
<dbReference type="Proteomes" id="UP000663937">
    <property type="component" value="Chromosome"/>
</dbReference>
<feature type="compositionally biased region" description="Basic and acidic residues" evidence="1">
    <location>
        <begin position="1"/>
        <end position="12"/>
    </location>
</feature>
<accession>A0A8A4ZKH8</accession>
<dbReference type="KEGG" id="psic:J4E96_08950"/>
<reference evidence="2" key="1">
    <citation type="submission" date="2021-03" db="EMBL/GenBank/DDBJ databases">
        <title>Pengzhenrongella sicca gen. nov., sp. nov., a new member of suborder Micrococcineae isolated from High-Arctic tundra soil.</title>
        <authorList>
            <person name="Peng F."/>
        </authorList>
    </citation>
    <scope>NUCLEOTIDE SEQUENCE</scope>
    <source>
        <strain evidence="2">LRZ-2</strain>
    </source>
</reference>
<dbReference type="AlphaFoldDB" id="A0A8A4ZKH8"/>
<protein>
    <submittedName>
        <fullName evidence="2">Uncharacterized protein</fullName>
    </submittedName>
</protein>